<dbReference type="InterPro" id="IPR011701">
    <property type="entry name" value="MFS"/>
</dbReference>
<feature type="transmembrane region" description="Helical" evidence="6">
    <location>
        <begin position="48"/>
        <end position="68"/>
    </location>
</feature>
<feature type="transmembrane region" description="Helical" evidence="6">
    <location>
        <begin position="106"/>
        <end position="131"/>
    </location>
</feature>
<feature type="domain" description="Major facilitator superfamily (MFS) profile" evidence="7">
    <location>
        <begin position="237"/>
        <end position="418"/>
    </location>
</feature>
<evidence type="ECO:0000256" key="5">
    <source>
        <dbReference type="ARBA" id="ARBA00023136"/>
    </source>
</evidence>
<feature type="transmembrane region" description="Helical" evidence="6">
    <location>
        <begin position="179"/>
        <end position="197"/>
    </location>
</feature>
<dbReference type="SUPFAM" id="SSF103473">
    <property type="entry name" value="MFS general substrate transporter"/>
    <property type="match status" value="1"/>
</dbReference>
<keyword evidence="4 6" id="KW-1133">Transmembrane helix</keyword>
<feature type="transmembrane region" description="Helical" evidence="6">
    <location>
        <begin position="369"/>
        <end position="387"/>
    </location>
</feature>
<evidence type="ECO:0000313" key="9">
    <source>
        <dbReference type="Proteomes" id="UP000294739"/>
    </source>
</evidence>
<dbReference type="InterPro" id="IPR036259">
    <property type="entry name" value="MFS_trans_sf"/>
</dbReference>
<keyword evidence="2" id="KW-1003">Cell membrane</keyword>
<evidence type="ECO:0000256" key="2">
    <source>
        <dbReference type="ARBA" id="ARBA00022475"/>
    </source>
</evidence>
<dbReference type="EMBL" id="SMKZ01000020">
    <property type="protein sequence ID" value="TDE09052.1"/>
    <property type="molecule type" value="Genomic_DNA"/>
</dbReference>
<dbReference type="GO" id="GO:0005886">
    <property type="term" value="C:plasma membrane"/>
    <property type="evidence" value="ECO:0007669"/>
    <property type="project" value="UniProtKB-SubCell"/>
</dbReference>
<evidence type="ECO:0000256" key="1">
    <source>
        <dbReference type="ARBA" id="ARBA00004651"/>
    </source>
</evidence>
<dbReference type="Proteomes" id="UP000294739">
    <property type="component" value="Unassembled WGS sequence"/>
</dbReference>
<dbReference type="RefSeq" id="WP_131895905.1">
    <property type="nucleotide sequence ID" value="NZ_SMKZ01000020.1"/>
</dbReference>
<feature type="transmembrane region" description="Helical" evidence="6">
    <location>
        <begin position="393"/>
        <end position="414"/>
    </location>
</feature>
<evidence type="ECO:0000256" key="3">
    <source>
        <dbReference type="ARBA" id="ARBA00022692"/>
    </source>
</evidence>
<feature type="transmembrane region" description="Helical" evidence="6">
    <location>
        <begin position="241"/>
        <end position="266"/>
    </location>
</feature>
<dbReference type="InterPro" id="IPR020846">
    <property type="entry name" value="MFS_dom"/>
</dbReference>
<dbReference type="OrthoDB" id="145388at2"/>
<sequence length="418" mass="42941">MTVGAPPGRRLGPAFGRLWGVSLGSNLADGFGATAAPLLAATLTRDPLLVSLLGVAQYLPWLLFGVLSGSVVDGFDRRRVAAVACGVRAVVAGAVCLLVATDHMIIAMLIAMMFVFGVLETVADGSVQAMVPSVVERSRLVRANSRIQSTEVVAQTFVAAPLAGVLFAVAAALPFLIHSASFALAAVLVITLPLSAARAADRYAEGGDAAGGEVEPGSARRLAGLAEGVRFLVAHRLLRDLWIVNIVLGVFVMVAQAVLVLFVLDVLDLPEALYGVFVMTAAVGAVAGALAAPRLVGHLGRGWMLIGSVGVTSAGFAICGLAPHVVVAGVGFLLVGLGVAAWNVVAVTLRQELVPGHLLGRVHGAWRSLGWGLMPLGTLAGGLLGRIDLRLPMIVGAIGIALAGVVFRRSLLVLPRSD</sequence>
<dbReference type="GO" id="GO:0022857">
    <property type="term" value="F:transmembrane transporter activity"/>
    <property type="evidence" value="ECO:0007669"/>
    <property type="project" value="InterPro"/>
</dbReference>
<evidence type="ECO:0000256" key="6">
    <source>
        <dbReference type="SAM" id="Phobius"/>
    </source>
</evidence>
<evidence type="ECO:0000256" key="4">
    <source>
        <dbReference type="ARBA" id="ARBA00022989"/>
    </source>
</evidence>
<comment type="caution">
    <text evidence="8">The sequence shown here is derived from an EMBL/GenBank/DDBJ whole genome shotgun (WGS) entry which is preliminary data.</text>
</comment>
<dbReference type="InParanoid" id="A0A4R5D6C1"/>
<organism evidence="8 9">
    <name type="scientific">Jiangella asiatica</name>
    <dbReference type="NCBI Taxonomy" id="2530372"/>
    <lineage>
        <taxon>Bacteria</taxon>
        <taxon>Bacillati</taxon>
        <taxon>Actinomycetota</taxon>
        <taxon>Actinomycetes</taxon>
        <taxon>Jiangellales</taxon>
        <taxon>Jiangellaceae</taxon>
        <taxon>Jiangella</taxon>
    </lineage>
</organism>
<feature type="transmembrane region" description="Helical" evidence="6">
    <location>
        <begin position="152"/>
        <end position="173"/>
    </location>
</feature>
<proteinExistence type="predicted"/>
<feature type="transmembrane region" description="Helical" evidence="6">
    <location>
        <begin position="329"/>
        <end position="349"/>
    </location>
</feature>
<protein>
    <submittedName>
        <fullName evidence="8">MFS transporter</fullName>
    </submittedName>
</protein>
<name>A0A4R5D6C1_9ACTN</name>
<evidence type="ECO:0000259" key="7">
    <source>
        <dbReference type="PROSITE" id="PS50850"/>
    </source>
</evidence>
<dbReference type="PANTHER" id="PTHR23513:SF6">
    <property type="entry name" value="MAJOR FACILITATOR SUPERFAMILY ASSOCIATED DOMAIN-CONTAINING PROTEIN"/>
    <property type="match status" value="1"/>
</dbReference>
<keyword evidence="5 6" id="KW-0472">Membrane</keyword>
<dbReference type="PROSITE" id="PS50850">
    <property type="entry name" value="MFS"/>
    <property type="match status" value="1"/>
</dbReference>
<evidence type="ECO:0000313" key="8">
    <source>
        <dbReference type="EMBL" id="TDE09052.1"/>
    </source>
</evidence>
<feature type="transmembrane region" description="Helical" evidence="6">
    <location>
        <begin position="303"/>
        <end position="323"/>
    </location>
</feature>
<keyword evidence="9" id="KW-1185">Reference proteome</keyword>
<comment type="subcellular location">
    <subcellularLocation>
        <location evidence="1">Cell membrane</location>
        <topology evidence="1">Multi-pass membrane protein</topology>
    </subcellularLocation>
</comment>
<feature type="transmembrane region" description="Helical" evidence="6">
    <location>
        <begin position="272"/>
        <end position="291"/>
    </location>
</feature>
<feature type="transmembrane region" description="Helical" evidence="6">
    <location>
        <begin position="80"/>
        <end position="100"/>
    </location>
</feature>
<accession>A0A4R5D6C1</accession>
<keyword evidence="3 6" id="KW-0812">Transmembrane</keyword>
<dbReference type="CDD" id="cd06173">
    <property type="entry name" value="MFS_MefA_like"/>
    <property type="match status" value="1"/>
</dbReference>
<dbReference type="AlphaFoldDB" id="A0A4R5D6C1"/>
<dbReference type="Pfam" id="PF07690">
    <property type="entry name" value="MFS_1"/>
    <property type="match status" value="1"/>
</dbReference>
<gene>
    <name evidence="8" type="ORF">E1269_15135</name>
</gene>
<dbReference type="PANTHER" id="PTHR23513">
    <property type="entry name" value="INTEGRAL MEMBRANE EFFLUX PROTEIN-RELATED"/>
    <property type="match status" value="1"/>
</dbReference>
<reference evidence="8 9" key="1">
    <citation type="submission" date="2019-03" db="EMBL/GenBank/DDBJ databases">
        <title>Draft genome sequences of novel Actinobacteria.</title>
        <authorList>
            <person name="Sahin N."/>
            <person name="Ay H."/>
            <person name="Saygin H."/>
        </authorList>
    </citation>
    <scope>NUCLEOTIDE SEQUENCE [LARGE SCALE GENOMIC DNA]</scope>
    <source>
        <strain evidence="8 9">5K138</strain>
    </source>
</reference>
<dbReference type="Gene3D" id="1.20.1250.20">
    <property type="entry name" value="MFS general substrate transporter like domains"/>
    <property type="match status" value="1"/>
</dbReference>